<dbReference type="Proteomes" id="UP001320420">
    <property type="component" value="Unassembled WGS sequence"/>
</dbReference>
<feature type="region of interest" description="Disordered" evidence="1">
    <location>
        <begin position="1"/>
        <end position="31"/>
    </location>
</feature>
<dbReference type="PANTHER" id="PTHR46411:SF3">
    <property type="entry name" value="AAA+ ATPASE DOMAIN-CONTAINING PROTEIN"/>
    <property type="match status" value="1"/>
</dbReference>
<dbReference type="InterPro" id="IPR003593">
    <property type="entry name" value="AAA+_ATPase"/>
</dbReference>
<evidence type="ECO:0000256" key="1">
    <source>
        <dbReference type="SAM" id="MobiDB-lite"/>
    </source>
</evidence>
<evidence type="ECO:0000259" key="2">
    <source>
        <dbReference type="SMART" id="SM00382"/>
    </source>
</evidence>
<comment type="caution">
    <text evidence="3">The sequence shown here is derived from an EMBL/GenBank/DDBJ whole genome shotgun (WGS) entry which is preliminary data.</text>
</comment>
<dbReference type="InterPro" id="IPR054289">
    <property type="entry name" value="DUF7025"/>
</dbReference>
<reference evidence="3 4" key="1">
    <citation type="submission" date="2024-02" db="EMBL/GenBank/DDBJ databases">
        <title>De novo assembly and annotation of 12 fungi associated with fruit tree decline syndrome in Ontario, Canada.</title>
        <authorList>
            <person name="Sulman M."/>
            <person name="Ellouze W."/>
            <person name="Ilyukhin E."/>
        </authorList>
    </citation>
    <scope>NUCLEOTIDE SEQUENCE [LARGE SCALE GENOMIC DNA]</scope>
    <source>
        <strain evidence="3 4">M11/M66-122</strain>
    </source>
</reference>
<dbReference type="GO" id="GO:0005524">
    <property type="term" value="F:ATP binding"/>
    <property type="evidence" value="ECO:0007669"/>
    <property type="project" value="InterPro"/>
</dbReference>
<dbReference type="SUPFAM" id="SSF52540">
    <property type="entry name" value="P-loop containing nucleoside triphosphate hydrolases"/>
    <property type="match status" value="1"/>
</dbReference>
<dbReference type="Pfam" id="PF22942">
    <property type="entry name" value="DUF7025"/>
    <property type="match status" value="1"/>
</dbReference>
<evidence type="ECO:0000313" key="3">
    <source>
        <dbReference type="EMBL" id="KAK7744277.1"/>
    </source>
</evidence>
<feature type="compositionally biased region" description="Basic and acidic residues" evidence="1">
    <location>
        <begin position="1"/>
        <end position="11"/>
    </location>
</feature>
<feature type="region of interest" description="Disordered" evidence="1">
    <location>
        <begin position="749"/>
        <end position="781"/>
    </location>
</feature>
<feature type="domain" description="AAA+ ATPase" evidence="2">
    <location>
        <begin position="463"/>
        <end position="590"/>
    </location>
</feature>
<proteinExistence type="predicted"/>
<dbReference type="PANTHER" id="PTHR46411">
    <property type="entry name" value="FAMILY ATPASE, PUTATIVE-RELATED"/>
    <property type="match status" value="1"/>
</dbReference>
<dbReference type="EMBL" id="JAKJXP020000124">
    <property type="protein sequence ID" value="KAK7744277.1"/>
    <property type="molecule type" value="Genomic_DNA"/>
</dbReference>
<dbReference type="CDD" id="cd19481">
    <property type="entry name" value="RecA-like_protease"/>
    <property type="match status" value="1"/>
</dbReference>
<dbReference type="Pfam" id="PF23232">
    <property type="entry name" value="AAA_lid_13"/>
    <property type="match status" value="1"/>
</dbReference>
<dbReference type="Pfam" id="PF00004">
    <property type="entry name" value="AAA"/>
    <property type="match status" value="1"/>
</dbReference>
<evidence type="ECO:0000313" key="4">
    <source>
        <dbReference type="Proteomes" id="UP001320420"/>
    </source>
</evidence>
<accession>A0AAN9UAN4</accession>
<sequence>MFKEELRKLESQSRAYNKTSEDIIPAPDETKRELYSRSNVEHIVDVSSEQAPPSDFPDTPIHSMNEATLNDLRCYIRFAEDQLLPQYWLFHQGNTPNGSKIRFDDLWYLFRPGDFIYIPPRTLVKATETEQKEFSVQTGRNTLHQSWMQQKVWRLCYTQTPEAEVTPSADSTGDHESFRADCYYLDFDGMNYGAVERSFHIEYFEGEKNIKELEIYPLRFVHDASEILESHQEQGRKFVYWASQAHALYNGWTFVTDPEGVPIMDPEKPWRLMQQRTQYVEGAVIVDFREAINACPHYQPEFTDEEALLYRQSSSKTIDSSHAIIEWSDASRSKQLSELRESVVIDDDCDVLEAHMLLEKDPYMRAGSRICKPPEGEYLALLPPRVFVYALRLRKFVAVDCHRLEAAPVQRDAFRQLQLPEEHKKMIQATVHSHLWKNDIEKTIEDKGEALLQTQDFIRGKGRGLLILLHGEPGVGKTATAETVAQSTGRPLFTIACGSLGTPGSSIEEQLAEIFRLAHLWQCVLLMDEADVLLSARNASTETTASIVSIFLRRLEYYNGILFLTTNRIGKLDPALGSRIHLILHYKRFGLSETTNIFHTNMKRLQKTEEQQHKVSGKPKLFILEQDILKFATDHFNKYPKGKGAWNGRQIRNAFMVAASLARYEAEKPGLAGTDFQPQLRYSHFQEVERLFEDYGRFRAHVLGGDDSRKAFLNEERDDDYEEHEKEEKVSDVVSQLNLARLVYLDQQDRARSGGASSSSGFPSYAQPPPPAQSPPSFQQSMMGHYTQSYLNQTQHQFPAAPQSEIHTFQANQNQGRYNILGSTPQDTLPRGYVGDQHRTVIGGIAQGSTQVPSQLPPDTHE</sequence>
<keyword evidence="4" id="KW-1185">Reference proteome</keyword>
<dbReference type="SMART" id="SM00382">
    <property type="entry name" value="AAA"/>
    <property type="match status" value="1"/>
</dbReference>
<dbReference type="InterPro" id="IPR027417">
    <property type="entry name" value="P-loop_NTPase"/>
</dbReference>
<dbReference type="AlphaFoldDB" id="A0AAN9UAN4"/>
<gene>
    <name evidence="3" type="ORF">SLS62_010304</name>
</gene>
<dbReference type="Gene3D" id="3.40.50.300">
    <property type="entry name" value="P-loop containing nucleotide triphosphate hydrolases"/>
    <property type="match status" value="1"/>
</dbReference>
<dbReference type="InterPro" id="IPR056599">
    <property type="entry name" value="AAA_lid_fung"/>
</dbReference>
<protein>
    <recommendedName>
        <fullName evidence="2">AAA+ ATPase domain-containing protein</fullName>
    </recommendedName>
</protein>
<name>A0AAN9UAN4_9PEZI</name>
<dbReference type="InterPro" id="IPR003959">
    <property type="entry name" value="ATPase_AAA_core"/>
</dbReference>
<organism evidence="3 4">
    <name type="scientific">Diatrype stigma</name>
    <dbReference type="NCBI Taxonomy" id="117547"/>
    <lineage>
        <taxon>Eukaryota</taxon>
        <taxon>Fungi</taxon>
        <taxon>Dikarya</taxon>
        <taxon>Ascomycota</taxon>
        <taxon>Pezizomycotina</taxon>
        <taxon>Sordariomycetes</taxon>
        <taxon>Xylariomycetidae</taxon>
        <taxon>Xylariales</taxon>
        <taxon>Diatrypaceae</taxon>
        <taxon>Diatrype</taxon>
    </lineage>
</organism>
<dbReference type="GO" id="GO:0016887">
    <property type="term" value="F:ATP hydrolysis activity"/>
    <property type="evidence" value="ECO:0007669"/>
    <property type="project" value="InterPro"/>
</dbReference>
<feature type="compositionally biased region" description="Low complexity" evidence="1">
    <location>
        <begin position="753"/>
        <end position="765"/>
    </location>
</feature>